<dbReference type="GO" id="GO:0051213">
    <property type="term" value="F:dioxygenase activity"/>
    <property type="evidence" value="ECO:0007669"/>
    <property type="project" value="UniProtKB-KW"/>
</dbReference>
<accession>A0AA39WDL0</accession>
<dbReference type="Gene3D" id="3.40.830.10">
    <property type="entry name" value="LigB-like"/>
    <property type="match status" value="1"/>
</dbReference>
<dbReference type="CDD" id="cd07363">
    <property type="entry name" value="45_DOPA_Dioxygenase"/>
    <property type="match status" value="1"/>
</dbReference>
<reference evidence="2" key="1">
    <citation type="submission" date="2023-06" db="EMBL/GenBank/DDBJ databases">
        <title>Genome-scale phylogeny and comparative genomics of the fungal order Sordariales.</title>
        <authorList>
            <consortium name="Lawrence Berkeley National Laboratory"/>
            <person name="Hensen N."/>
            <person name="Bonometti L."/>
            <person name="Westerberg I."/>
            <person name="Brannstrom I.O."/>
            <person name="Guillou S."/>
            <person name="Cros-Aarteil S."/>
            <person name="Calhoun S."/>
            <person name="Haridas S."/>
            <person name="Kuo A."/>
            <person name="Mondo S."/>
            <person name="Pangilinan J."/>
            <person name="Riley R."/>
            <person name="Labutti K."/>
            <person name="Andreopoulos B."/>
            <person name="Lipzen A."/>
            <person name="Chen C."/>
            <person name="Yanf M."/>
            <person name="Daum C."/>
            <person name="Ng V."/>
            <person name="Clum A."/>
            <person name="Steindorff A."/>
            <person name="Ohm R."/>
            <person name="Martin F."/>
            <person name="Silar P."/>
            <person name="Natvig D."/>
            <person name="Lalanne C."/>
            <person name="Gautier V."/>
            <person name="Ament-Velasquez S.L."/>
            <person name="Kruys A."/>
            <person name="Hutchinson M.I."/>
            <person name="Powell A.J."/>
            <person name="Barry K."/>
            <person name="Miller A.N."/>
            <person name="Grigoriev I.V."/>
            <person name="Debuchy R."/>
            <person name="Gladieux P."/>
            <person name="Thoren M.H."/>
            <person name="Johannesson H."/>
        </authorList>
    </citation>
    <scope>NUCLEOTIDE SEQUENCE</scope>
    <source>
        <strain evidence="2">CBS 606.72</strain>
    </source>
</reference>
<organism evidence="2 3">
    <name type="scientific">Immersiella caudata</name>
    <dbReference type="NCBI Taxonomy" id="314043"/>
    <lineage>
        <taxon>Eukaryota</taxon>
        <taxon>Fungi</taxon>
        <taxon>Dikarya</taxon>
        <taxon>Ascomycota</taxon>
        <taxon>Pezizomycotina</taxon>
        <taxon>Sordariomycetes</taxon>
        <taxon>Sordariomycetidae</taxon>
        <taxon>Sordariales</taxon>
        <taxon>Lasiosphaeriaceae</taxon>
        <taxon>Immersiella</taxon>
    </lineage>
</organism>
<dbReference type="SUPFAM" id="SSF53213">
    <property type="entry name" value="LigB-like"/>
    <property type="match status" value="1"/>
</dbReference>
<evidence type="ECO:0000313" key="3">
    <source>
        <dbReference type="Proteomes" id="UP001175000"/>
    </source>
</evidence>
<dbReference type="AlphaFoldDB" id="A0AA39WDL0"/>
<gene>
    <name evidence="2" type="ORF">B0T14DRAFT_539313</name>
</gene>
<name>A0AA39WDL0_9PEZI</name>
<evidence type="ECO:0000256" key="1">
    <source>
        <dbReference type="ARBA" id="ARBA00023002"/>
    </source>
</evidence>
<protein>
    <submittedName>
        <fullName evidence="2">Extradiol ring-cleavage dioxygenase, class III enzyme, subunit B</fullName>
    </submittedName>
</protein>
<keyword evidence="3" id="KW-1185">Reference proteome</keyword>
<evidence type="ECO:0000313" key="2">
    <source>
        <dbReference type="EMBL" id="KAK0613443.1"/>
    </source>
</evidence>
<dbReference type="PANTHER" id="PTHR30096">
    <property type="entry name" value="4,5-DOPA DIOXYGENASE EXTRADIOL-LIKE PROTEIN"/>
    <property type="match status" value="1"/>
</dbReference>
<sequence length="316" mass="34859">MAIDKNQPEILSPVHLFSHGSTMMLGEDSPSARYWEKCGEEALAHGIEHVIMMGAHWATSLPGGVLISANPKPGKSPVAFVDPSKYKPYVLNPDIDYIPTIQNLLTTAGIPSELDPTFDWIHDTYLVLIRMFPHGCPPTTIISMNSLFDPHLHTAIGAALRPLRSPAHKTLFIGSGGAVHNLFRNVWTPMLLHRDNFAQPTPPESWALTFRQEVIDTFCAGATERVPKDKAVYGKVIRSGRGVGGPVLRRKVVSLMKHPRYRDAHATDDHFMANLWVGGLCGGEGDREAEGLLGAEDWELTNMCNTQFTIGSWEGY</sequence>
<proteinExistence type="predicted"/>
<comment type="caution">
    <text evidence="2">The sequence shown here is derived from an EMBL/GenBank/DDBJ whole genome shotgun (WGS) entry which is preliminary data.</text>
</comment>
<dbReference type="GO" id="GO:0008270">
    <property type="term" value="F:zinc ion binding"/>
    <property type="evidence" value="ECO:0007669"/>
    <property type="project" value="InterPro"/>
</dbReference>
<dbReference type="PANTHER" id="PTHR30096:SF1">
    <property type="entry name" value="AROMATIC RING-OPENING DIOXYGENASE FAMILY PROTEIN (AFU_ORTHOLOGUE AFUA_7G00640)"/>
    <property type="match status" value="1"/>
</dbReference>
<dbReference type="Proteomes" id="UP001175000">
    <property type="component" value="Unassembled WGS sequence"/>
</dbReference>
<keyword evidence="1" id="KW-0560">Oxidoreductase</keyword>
<dbReference type="InterPro" id="IPR014436">
    <property type="entry name" value="Extradiol_dOase_DODA"/>
</dbReference>
<keyword evidence="2" id="KW-0223">Dioxygenase</keyword>
<dbReference type="EMBL" id="JAULSU010000006">
    <property type="protein sequence ID" value="KAK0613443.1"/>
    <property type="molecule type" value="Genomic_DNA"/>
</dbReference>